<name>A0A8T2UYM7_CERRI</name>
<accession>A0A8T2UYM7</accession>
<proteinExistence type="predicted"/>
<reference evidence="1" key="1">
    <citation type="submission" date="2021-08" db="EMBL/GenBank/DDBJ databases">
        <title>WGS assembly of Ceratopteris richardii.</title>
        <authorList>
            <person name="Marchant D.B."/>
            <person name="Chen G."/>
            <person name="Jenkins J."/>
            <person name="Shu S."/>
            <person name="Leebens-Mack J."/>
            <person name="Grimwood J."/>
            <person name="Schmutz J."/>
            <person name="Soltis P."/>
            <person name="Soltis D."/>
            <person name="Chen Z.-H."/>
        </authorList>
    </citation>
    <scope>NUCLEOTIDE SEQUENCE</scope>
    <source>
        <strain evidence="1">Whitten #5841</strain>
        <tissue evidence="1">Leaf</tissue>
    </source>
</reference>
<evidence type="ECO:0000313" key="2">
    <source>
        <dbReference type="Proteomes" id="UP000825935"/>
    </source>
</evidence>
<gene>
    <name evidence="1" type="ORF">KP509_04G077800</name>
</gene>
<dbReference type="EMBL" id="CM035409">
    <property type="protein sequence ID" value="KAH7439818.1"/>
    <property type="molecule type" value="Genomic_DNA"/>
</dbReference>
<sequence length="475" mass="53873">MKRRPDQLPSSSPSTLLRERGNVHYRQALEPGLCSLIQKARLLRALRLYEEADAAGRTVDEKASCQKNIGMLQWASCKLELNQLLEHAKHHGDGKLHITHDHLSGCKYPLFGAVHAISKALKDGAKSKSSEWLNHVHSVLEGMIEWASEQTSMLCLSRSPLLSYIIRAFEDDDIPAKMKLLAYRSYADSLFKEALCTKVPNGSTDHKASLSLLDDSRMYLTRALVYFDTDPDDERKRLQEEIKELQHSVDVHTCVSEAKKSIHLGDICLGKALTDEEDIDMERIKDSLDYYRQASLATRELDMGTEALAMSRIGKVYSGVLSLPERAYKFHYQAVKLALTVMTPNIEKSDWYKYSLEKVKTHQDAIAVNESEQHEKNRALSIRRLKEKIDALKTAGKGGAAALLKHVYEEHPHPDIKKNIAPRVKTHTEIKASLKKAILHYHPDSNVYHGEDWKVLCEEITKCLNSKYAFFKGVE</sequence>
<organism evidence="1 2">
    <name type="scientific">Ceratopteris richardii</name>
    <name type="common">Triangle waterfern</name>
    <dbReference type="NCBI Taxonomy" id="49495"/>
    <lineage>
        <taxon>Eukaryota</taxon>
        <taxon>Viridiplantae</taxon>
        <taxon>Streptophyta</taxon>
        <taxon>Embryophyta</taxon>
        <taxon>Tracheophyta</taxon>
        <taxon>Polypodiopsida</taxon>
        <taxon>Polypodiidae</taxon>
        <taxon>Polypodiales</taxon>
        <taxon>Pteridineae</taxon>
        <taxon>Pteridaceae</taxon>
        <taxon>Parkerioideae</taxon>
        <taxon>Ceratopteris</taxon>
    </lineage>
</organism>
<dbReference type="Proteomes" id="UP000825935">
    <property type="component" value="Chromosome 4"/>
</dbReference>
<comment type="caution">
    <text evidence="1">The sequence shown here is derived from an EMBL/GenBank/DDBJ whole genome shotgun (WGS) entry which is preliminary data.</text>
</comment>
<dbReference type="AlphaFoldDB" id="A0A8T2UYM7"/>
<dbReference type="OMA" id="IMEPRIR"/>
<evidence type="ECO:0000313" key="1">
    <source>
        <dbReference type="EMBL" id="KAH7439818.1"/>
    </source>
</evidence>
<protein>
    <recommendedName>
        <fullName evidence="3">J domain-containing protein</fullName>
    </recommendedName>
</protein>
<dbReference type="OrthoDB" id="2013461at2759"/>
<evidence type="ECO:0008006" key="3">
    <source>
        <dbReference type="Google" id="ProtNLM"/>
    </source>
</evidence>
<keyword evidence="2" id="KW-1185">Reference proteome</keyword>